<evidence type="ECO:0000313" key="1">
    <source>
        <dbReference type="EMBL" id="SYX92529.1"/>
    </source>
</evidence>
<gene>
    <name evidence="1" type="ORF">CCOS865_04816</name>
</gene>
<keyword evidence="2" id="KW-1185">Reference proteome</keyword>
<evidence type="ECO:0000313" key="2">
    <source>
        <dbReference type="Proteomes" id="UP000263595"/>
    </source>
</evidence>
<sequence length="56" mass="6008">MKLAKHQVKPLAVLKFEAEARLLAGHISVNQLRFLQAAKDKGAALEPAGRIAGSDE</sequence>
<dbReference type="EMBL" id="UNOZ01000035">
    <property type="protein sequence ID" value="SYX92529.1"/>
    <property type="molecule type" value="Genomic_DNA"/>
</dbReference>
<dbReference type="RefSeq" id="WP_167469105.1">
    <property type="nucleotide sequence ID" value="NZ_CBCSFL010000010.1"/>
</dbReference>
<name>A0A383RZS3_9PSED</name>
<accession>A0A383RZS3</accession>
<organism evidence="1 2">
    <name type="scientific">Pseudomonas reidholzensis</name>
    <dbReference type="NCBI Taxonomy" id="1785162"/>
    <lineage>
        <taxon>Bacteria</taxon>
        <taxon>Pseudomonadati</taxon>
        <taxon>Pseudomonadota</taxon>
        <taxon>Gammaproteobacteria</taxon>
        <taxon>Pseudomonadales</taxon>
        <taxon>Pseudomonadaceae</taxon>
        <taxon>Pseudomonas</taxon>
    </lineage>
</organism>
<dbReference type="AlphaFoldDB" id="A0A383RZS3"/>
<dbReference type="Proteomes" id="UP000263595">
    <property type="component" value="Unassembled WGS sequence"/>
</dbReference>
<reference evidence="2" key="1">
    <citation type="submission" date="2018-08" db="EMBL/GenBank/DDBJ databases">
        <authorList>
            <person name="Blom J."/>
        </authorList>
    </citation>
    <scope>NUCLEOTIDE SEQUENCE [LARGE SCALE GENOMIC DNA]</scope>
    <source>
        <strain evidence="2">CCOS 865</strain>
    </source>
</reference>
<protein>
    <submittedName>
        <fullName evidence="1">Uncharacterized protein</fullName>
    </submittedName>
</protein>
<proteinExistence type="predicted"/>